<feature type="region of interest" description="Disordered" evidence="1">
    <location>
        <begin position="1"/>
        <end position="21"/>
    </location>
</feature>
<evidence type="ECO:0000313" key="2">
    <source>
        <dbReference type="EMBL" id="GII91108.1"/>
    </source>
</evidence>
<sequence length="83" mass="8848">MINRCDPEGLLESGAPDDEYDPEVGELAALVHGDTTITTSAVAAVFDNWFGDSLWTAQRPGEVAKVAADLEKMRRSIAGTAEP</sequence>
<gene>
    <name evidence="2" type="ORF">Ssi02_13390</name>
</gene>
<evidence type="ECO:0000313" key="3">
    <source>
        <dbReference type="Proteomes" id="UP000606172"/>
    </source>
</evidence>
<protein>
    <submittedName>
        <fullName evidence="2">Uncharacterized protein</fullName>
    </submittedName>
</protein>
<evidence type="ECO:0000256" key="1">
    <source>
        <dbReference type="SAM" id="MobiDB-lite"/>
    </source>
</evidence>
<dbReference type="EMBL" id="BOOW01000008">
    <property type="protein sequence ID" value="GII91108.1"/>
    <property type="molecule type" value="Genomic_DNA"/>
</dbReference>
<name>A0A919RC04_9ACTN</name>
<organism evidence="2 3">
    <name type="scientific">Sinosporangium siamense</name>
    <dbReference type="NCBI Taxonomy" id="1367973"/>
    <lineage>
        <taxon>Bacteria</taxon>
        <taxon>Bacillati</taxon>
        <taxon>Actinomycetota</taxon>
        <taxon>Actinomycetes</taxon>
        <taxon>Streptosporangiales</taxon>
        <taxon>Streptosporangiaceae</taxon>
        <taxon>Sinosporangium</taxon>
    </lineage>
</organism>
<dbReference type="AlphaFoldDB" id="A0A919RC04"/>
<dbReference type="Proteomes" id="UP000606172">
    <property type="component" value="Unassembled WGS sequence"/>
</dbReference>
<reference evidence="2" key="1">
    <citation type="submission" date="2021-01" db="EMBL/GenBank/DDBJ databases">
        <title>Whole genome shotgun sequence of Sinosporangium siamense NBRC 109515.</title>
        <authorList>
            <person name="Komaki H."/>
            <person name="Tamura T."/>
        </authorList>
    </citation>
    <scope>NUCLEOTIDE SEQUENCE</scope>
    <source>
        <strain evidence="2">NBRC 109515</strain>
    </source>
</reference>
<accession>A0A919RC04</accession>
<comment type="caution">
    <text evidence="2">The sequence shown here is derived from an EMBL/GenBank/DDBJ whole genome shotgun (WGS) entry which is preliminary data.</text>
</comment>
<proteinExistence type="predicted"/>
<keyword evidence="3" id="KW-1185">Reference proteome</keyword>